<dbReference type="InterPro" id="IPR037066">
    <property type="entry name" value="Plug_dom_sf"/>
</dbReference>
<dbReference type="GO" id="GO:0009279">
    <property type="term" value="C:cell outer membrane"/>
    <property type="evidence" value="ECO:0007669"/>
    <property type="project" value="UniProtKB-SubCell"/>
</dbReference>
<feature type="transmembrane region" description="Helical" evidence="3">
    <location>
        <begin position="21"/>
        <end position="41"/>
    </location>
</feature>
<comment type="similarity">
    <text evidence="1 2">Belongs to the TonB-dependent receptor family.</text>
</comment>
<comment type="subcellular location">
    <subcellularLocation>
        <location evidence="1">Cell outer membrane</location>
        <topology evidence="1">Multi-pass membrane protein</topology>
    </subcellularLocation>
</comment>
<keyword evidence="1 3" id="KW-0812">Transmembrane</keyword>
<dbReference type="EMBL" id="BMWX01000002">
    <property type="protein sequence ID" value="GGZ19098.1"/>
    <property type="molecule type" value="Genomic_DNA"/>
</dbReference>
<keyword evidence="7" id="KW-1185">Reference proteome</keyword>
<dbReference type="Pfam" id="PF00593">
    <property type="entry name" value="TonB_dep_Rec_b-barrel"/>
    <property type="match status" value="1"/>
</dbReference>
<keyword evidence="3" id="KW-1133">Transmembrane helix</keyword>
<dbReference type="Pfam" id="PF13715">
    <property type="entry name" value="CarbopepD_reg_2"/>
    <property type="match status" value="1"/>
</dbReference>
<dbReference type="NCBIfam" id="TIGR04057">
    <property type="entry name" value="SusC_RagA_signa"/>
    <property type="match status" value="1"/>
</dbReference>
<sequence length="1087" mass="118956">MKKFDNGVKSTATWQVGNTSFSSLYSFIIMGCIAMLSFTGFQANAQSTGEVIVSGTIVSEEDNMPLPGVNVLVKGTTQGTITDLDGNYSIAVGGSETVLVFRYIGYATQEVSIGNQRTINITLSSEISALNEVIVVGYGTQKRGNLTGAVSMTDSKVLENRPITNLTDGLQGVVPGLNIASNSGTPGGTPSFNIRGATSINGGAPLVLVDGAQMDINNINPQDVASVTVLKDAASAAIYGARAAFGVVLITTKKGSKNSKPQISYSGNYFVAQPTIIPEKSDSYRYAQYVNSMVSSTNGAQIFNQEHLGLIKDRVDGVISTDYTLKPSGTAYYEHANTNWADQVFATAAPGQNHNISLSGGSDKTAYRASFAYAQQNGIVKLGNDSYERYNFNTNLNTEVTEWLTTSFQVNFARSEQDVHNLPGSGYGPSIFHVVWRARPTWTPYFEQDGVDYATFHRLNPTATIEDGGRDNTVNYNINTKAGIEMKFGDFKVFSNFTYNPKFTQRVRNNKQFYSIQPWNNLNVTPEAEPSYIAKTNDVDNYYAFDIYGKYGKDWDSGHGIEATVGFNQEQAKFGQDYTYNSMLISDDVLSTSNSLGTPIITDSYSDWALRSGFMRVNYNYLGKYLLEFNGRYDGSSRFNKADRYGFFPSISAGWRISDEEFMKDISWLNLLKIRGSYGELGNQVSGDLYPFVGYVTVPQTDWISGGTRPLGLNPQNPLAYNRTWENVASSDIGLDMIFLRGRLEVTLDAFQRDTKGMLVAGAALPGVFGAQAPEKNAADLRVKGWEGSFGWNDQINNDLSYNLSFVISDSKGEITRYENPSKSFSGTYYEGQTIGEIWGYETVGLFQSQEEIDNAADHTPLGGGNLVAPGDVHYADLNGDGFINGGANTVDDSGDRKIIGNASPRYLYGIRGGINYKGFDLNLFFQGVAKRDFWIDGPLMFGGAGYGNVIVTDYNWDNTWSDGSDGLPVNPDAYFFRPSQGAVLGRNDVVQTRYLQNAAYLRLKNLTIGYTLPAPLLEKIKISNLRVYVSGENLLTFTKLNENFDPEVLDPGQGNLGSANFNNGGGQSGKIYPLSKRLSFGLSLSF</sequence>
<dbReference type="AlphaFoldDB" id="A0A918PQD7"/>
<dbReference type="InterPro" id="IPR023997">
    <property type="entry name" value="TonB-dep_OMP_SusC/RagA_CS"/>
</dbReference>
<accession>A0A918PQD7</accession>
<proteinExistence type="inferred from homology"/>
<dbReference type="InterPro" id="IPR023996">
    <property type="entry name" value="TonB-dep_OMP_SusC/RagA"/>
</dbReference>
<reference evidence="6" key="1">
    <citation type="journal article" date="2014" name="Int. J. Syst. Evol. Microbiol.">
        <title>Complete genome sequence of Corynebacterium casei LMG S-19264T (=DSM 44701T), isolated from a smear-ripened cheese.</title>
        <authorList>
            <consortium name="US DOE Joint Genome Institute (JGI-PGF)"/>
            <person name="Walter F."/>
            <person name="Albersmeier A."/>
            <person name="Kalinowski J."/>
            <person name="Ruckert C."/>
        </authorList>
    </citation>
    <scope>NUCLEOTIDE SEQUENCE</scope>
    <source>
        <strain evidence="6">KCTC 12368</strain>
    </source>
</reference>
<keyword evidence="1 2" id="KW-0472">Membrane</keyword>
<evidence type="ECO:0000256" key="2">
    <source>
        <dbReference type="RuleBase" id="RU003357"/>
    </source>
</evidence>
<dbReference type="PROSITE" id="PS52016">
    <property type="entry name" value="TONB_DEPENDENT_REC_3"/>
    <property type="match status" value="1"/>
</dbReference>
<dbReference type="PROSITE" id="PS51257">
    <property type="entry name" value="PROKAR_LIPOPROTEIN"/>
    <property type="match status" value="1"/>
</dbReference>
<keyword evidence="1" id="KW-1134">Transmembrane beta strand</keyword>
<gene>
    <name evidence="6" type="ORF">GCM10007049_09260</name>
</gene>
<dbReference type="Gene3D" id="2.60.40.1120">
    <property type="entry name" value="Carboxypeptidase-like, regulatory domain"/>
    <property type="match status" value="1"/>
</dbReference>
<organism evidence="6 7">
    <name type="scientific">Echinicola pacifica</name>
    <dbReference type="NCBI Taxonomy" id="346377"/>
    <lineage>
        <taxon>Bacteria</taxon>
        <taxon>Pseudomonadati</taxon>
        <taxon>Bacteroidota</taxon>
        <taxon>Cytophagia</taxon>
        <taxon>Cytophagales</taxon>
        <taxon>Cyclobacteriaceae</taxon>
        <taxon>Echinicola</taxon>
    </lineage>
</organism>
<evidence type="ECO:0000259" key="5">
    <source>
        <dbReference type="Pfam" id="PF07715"/>
    </source>
</evidence>
<evidence type="ECO:0000256" key="1">
    <source>
        <dbReference type="PROSITE-ProRule" id="PRU01360"/>
    </source>
</evidence>
<protein>
    <submittedName>
        <fullName evidence="6">SusC/RagA family TonB-linked outer membrane protein</fullName>
    </submittedName>
</protein>
<feature type="domain" description="TonB-dependent receptor plug" evidence="5">
    <location>
        <begin position="145"/>
        <end position="247"/>
    </location>
</feature>
<dbReference type="SUPFAM" id="SSF56935">
    <property type="entry name" value="Porins"/>
    <property type="match status" value="1"/>
</dbReference>
<dbReference type="FunFam" id="2.60.40.1120:FF:000003">
    <property type="entry name" value="Outer membrane protein Omp121"/>
    <property type="match status" value="1"/>
</dbReference>
<keyword evidence="2" id="KW-0798">TonB box</keyword>
<keyword evidence="1" id="KW-0998">Cell outer membrane</keyword>
<evidence type="ECO:0000256" key="3">
    <source>
        <dbReference type="SAM" id="Phobius"/>
    </source>
</evidence>
<dbReference type="InterPro" id="IPR008969">
    <property type="entry name" value="CarboxyPept-like_regulatory"/>
</dbReference>
<evidence type="ECO:0000313" key="6">
    <source>
        <dbReference type="EMBL" id="GGZ19098.1"/>
    </source>
</evidence>
<feature type="domain" description="TonB-dependent receptor-like beta-barrel" evidence="4">
    <location>
        <begin position="436"/>
        <end position="1035"/>
    </location>
</feature>
<reference evidence="6" key="2">
    <citation type="submission" date="2020-09" db="EMBL/GenBank/DDBJ databases">
        <authorList>
            <person name="Sun Q."/>
            <person name="Kim S."/>
        </authorList>
    </citation>
    <scope>NUCLEOTIDE SEQUENCE</scope>
    <source>
        <strain evidence="6">KCTC 12368</strain>
    </source>
</reference>
<dbReference type="SUPFAM" id="SSF49464">
    <property type="entry name" value="Carboxypeptidase regulatory domain-like"/>
    <property type="match status" value="1"/>
</dbReference>
<evidence type="ECO:0000259" key="4">
    <source>
        <dbReference type="Pfam" id="PF00593"/>
    </source>
</evidence>
<dbReference type="NCBIfam" id="TIGR04056">
    <property type="entry name" value="OMP_RagA_SusC"/>
    <property type="match status" value="1"/>
</dbReference>
<dbReference type="InterPro" id="IPR000531">
    <property type="entry name" value="Beta-barrel_TonB"/>
</dbReference>
<dbReference type="Gene3D" id="2.170.130.10">
    <property type="entry name" value="TonB-dependent receptor, plug domain"/>
    <property type="match status" value="1"/>
</dbReference>
<dbReference type="Proteomes" id="UP000619457">
    <property type="component" value="Unassembled WGS sequence"/>
</dbReference>
<dbReference type="InterPro" id="IPR012910">
    <property type="entry name" value="Plug_dom"/>
</dbReference>
<dbReference type="Pfam" id="PF07715">
    <property type="entry name" value="Plug"/>
    <property type="match status" value="1"/>
</dbReference>
<keyword evidence="1" id="KW-0813">Transport</keyword>
<dbReference type="RefSeq" id="WP_018472564.1">
    <property type="nucleotide sequence ID" value="NZ_BMWX01000002.1"/>
</dbReference>
<evidence type="ECO:0000313" key="7">
    <source>
        <dbReference type="Proteomes" id="UP000619457"/>
    </source>
</evidence>
<comment type="caution">
    <text evidence="6">The sequence shown here is derived from an EMBL/GenBank/DDBJ whole genome shotgun (WGS) entry which is preliminary data.</text>
</comment>
<name>A0A918PQD7_9BACT</name>
<dbReference type="InterPro" id="IPR039426">
    <property type="entry name" value="TonB-dep_rcpt-like"/>
</dbReference>